<dbReference type="InterPro" id="IPR036890">
    <property type="entry name" value="HATPase_C_sf"/>
</dbReference>
<dbReference type="InterPro" id="IPR035965">
    <property type="entry name" value="PAS-like_dom_sf"/>
</dbReference>
<dbReference type="InterPro" id="IPR036097">
    <property type="entry name" value="HisK_dim/P_sf"/>
</dbReference>
<feature type="domain" description="PAC" evidence="10">
    <location>
        <begin position="354"/>
        <end position="406"/>
    </location>
</feature>
<dbReference type="InterPro" id="IPR001610">
    <property type="entry name" value="PAC"/>
</dbReference>
<gene>
    <name evidence="11" type="ORF">NDI89_13635</name>
</gene>
<evidence type="ECO:0000259" key="8">
    <source>
        <dbReference type="PROSITE" id="PS50110"/>
    </source>
</evidence>
<dbReference type="EC" id="2.7.13.3" evidence="2"/>
<reference evidence="11" key="1">
    <citation type="submission" date="2022-06" db="EMBL/GenBank/DDBJ databases">
        <title>Natrinema sp. a new haloarchaeum isolate from saline soil.</title>
        <authorList>
            <person name="Strakova D."/>
            <person name="Galisteo C."/>
            <person name="Sanchez-Porro C."/>
            <person name="Ventosa A."/>
        </authorList>
    </citation>
    <scope>NUCLEOTIDE SEQUENCE</scope>
    <source>
        <strain evidence="11">S1CR25-10</strain>
    </source>
</reference>
<dbReference type="Gene3D" id="1.10.287.130">
    <property type="match status" value="1"/>
</dbReference>
<comment type="caution">
    <text evidence="11">The sequence shown here is derived from an EMBL/GenBank/DDBJ whole genome shotgun (WGS) entry which is preliminary data.</text>
</comment>
<feature type="domain" description="PAS" evidence="9">
    <location>
        <begin position="302"/>
        <end position="351"/>
    </location>
</feature>
<dbReference type="GO" id="GO:0000155">
    <property type="term" value="F:phosphorelay sensor kinase activity"/>
    <property type="evidence" value="ECO:0007669"/>
    <property type="project" value="InterPro"/>
</dbReference>
<dbReference type="InterPro" id="IPR003661">
    <property type="entry name" value="HisK_dim/P_dom"/>
</dbReference>
<evidence type="ECO:0000256" key="4">
    <source>
        <dbReference type="ARBA" id="ARBA00022777"/>
    </source>
</evidence>
<dbReference type="InterPro" id="IPR013656">
    <property type="entry name" value="PAS_4"/>
</dbReference>
<protein>
    <recommendedName>
        <fullName evidence="2">histidine kinase</fullName>
        <ecNumber evidence="2">2.7.13.3</ecNumber>
    </recommendedName>
</protein>
<dbReference type="AlphaFoldDB" id="A0A9Q4Q2L0"/>
<dbReference type="SUPFAM" id="SSF55874">
    <property type="entry name" value="ATPase domain of HSP90 chaperone/DNA topoisomerase II/histidine kinase"/>
    <property type="match status" value="1"/>
</dbReference>
<dbReference type="Gene3D" id="3.40.50.2300">
    <property type="match status" value="1"/>
</dbReference>
<dbReference type="Pfam" id="PF02518">
    <property type="entry name" value="HATPase_c"/>
    <property type="match status" value="1"/>
</dbReference>
<dbReference type="PROSITE" id="PS50112">
    <property type="entry name" value="PAS"/>
    <property type="match status" value="2"/>
</dbReference>
<evidence type="ECO:0000313" key="11">
    <source>
        <dbReference type="EMBL" id="MDF9746626.1"/>
    </source>
</evidence>
<evidence type="ECO:0000259" key="9">
    <source>
        <dbReference type="PROSITE" id="PS50112"/>
    </source>
</evidence>
<dbReference type="Pfam" id="PF00072">
    <property type="entry name" value="Response_reg"/>
    <property type="match status" value="1"/>
</dbReference>
<name>A0A9Q4Q2L0_9EURY</name>
<comment type="catalytic activity">
    <reaction evidence="1">
        <text>ATP + protein L-histidine = ADP + protein N-phospho-L-histidine.</text>
        <dbReference type="EC" id="2.7.13.3"/>
    </reaction>
</comment>
<feature type="domain" description="PAC" evidence="10">
    <location>
        <begin position="231"/>
        <end position="281"/>
    </location>
</feature>
<keyword evidence="12" id="KW-1185">Reference proteome</keyword>
<dbReference type="SUPFAM" id="SSF55785">
    <property type="entry name" value="PYP-like sensor domain (PAS domain)"/>
    <property type="match status" value="2"/>
</dbReference>
<dbReference type="InterPro" id="IPR011006">
    <property type="entry name" value="CheY-like_superfamily"/>
</dbReference>
<dbReference type="CDD" id="cd00082">
    <property type="entry name" value="HisKA"/>
    <property type="match status" value="1"/>
</dbReference>
<evidence type="ECO:0000256" key="1">
    <source>
        <dbReference type="ARBA" id="ARBA00000085"/>
    </source>
</evidence>
<proteinExistence type="predicted"/>
<dbReference type="PANTHER" id="PTHR43711">
    <property type="entry name" value="TWO-COMPONENT HISTIDINE KINASE"/>
    <property type="match status" value="1"/>
</dbReference>
<dbReference type="SMART" id="SM00086">
    <property type="entry name" value="PAC"/>
    <property type="match status" value="2"/>
</dbReference>
<dbReference type="InterPro" id="IPR005467">
    <property type="entry name" value="His_kinase_dom"/>
</dbReference>
<dbReference type="RefSeq" id="WP_277522166.1">
    <property type="nucleotide sequence ID" value="NZ_JAMQOT010000004.1"/>
</dbReference>
<dbReference type="SMART" id="SM00388">
    <property type="entry name" value="HisKA"/>
    <property type="match status" value="1"/>
</dbReference>
<evidence type="ECO:0000259" key="7">
    <source>
        <dbReference type="PROSITE" id="PS50109"/>
    </source>
</evidence>
<sequence length="612" mass="68976">MEDPVRVLFVAPEGTLAEEAAAVLERDGDGLVVETAATARDGLEYLADHEVDCILSGYHLSDRTGVEFLEAVRANDPDLPFVLWPNDGSEEIASDAISAGVTDYLGPECDTEQYEFVGDRIRAAVDRSRTRTESNPRAEASVSSIDGVAIPDGDHRYRSLAELDALFEHSPDMIDVHDADGRILDVNERLCEVVGQSPDDLIGKRVWDIDETLESADLRDIWDRTEVGERLRFETEYRRTDGSTVPVEVHVVRLDIDHADRFVAISRDISDRKDREAEFRRNTRAMDEAPIGITISEPAQKDNEMIYINEKFEEMTGYAEAEAIGENCRFLQGEETREEPVAEMRAAIDEQEPVSVELRNYRRDGTMFWNRVTIAPVEDESGTITNWVGFQEDITDRKEGERKLQRQNDQLEEFASVVSHDLRNPLNVAAGRLELLREECESEYLDDIAWAHRRMNDLIDDLLTLAREGERIRHPERVDLAALARDCWRNVETTRATISTDIARPIRADRGRLQQLLENLMRNAVEHGGEDVSVTIGELADGFYVADDGPGIPEREREEVFDMGYSTSTDGTGFGLSIVEQIADAHDWGVRVTDGDRGGARFEIRNVTFADD</sequence>
<dbReference type="Gene3D" id="3.30.450.20">
    <property type="entry name" value="PAS domain"/>
    <property type="match status" value="2"/>
</dbReference>
<evidence type="ECO:0000313" key="12">
    <source>
        <dbReference type="Proteomes" id="UP001154061"/>
    </source>
</evidence>
<dbReference type="PANTHER" id="PTHR43711:SF1">
    <property type="entry name" value="HISTIDINE KINASE 1"/>
    <property type="match status" value="1"/>
</dbReference>
<organism evidence="11 12">
    <name type="scientific">Natrinema salsiterrestre</name>
    <dbReference type="NCBI Taxonomy" id="2950540"/>
    <lineage>
        <taxon>Archaea</taxon>
        <taxon>Methanobacteriati</taxon>
        <taxon>Methanobacteriota</taxon>
        <taxon>Stenosarchaea group</taxon>
        <taxon>Halobacteria</taxon>
        <taxon>Halobacteriales</taxon>
        <taxon>Natrialbaceae</taxon>
        <taxon>Natrinema</taxon>
    </lineage>
</organism>
<keyword evidence="5" id="KW-0902">Two-component regulatory system</keyword>
<feature type="domain" description="PAS" evidence="9">
    <location>
        <begin position="159"/>
        <end position="217"/>
    </location>
</feature>
<comment type="caution">
    <text evidence="6">Lacks conserved residue(s) required for the propagation of feature annotation.</text>
</comment>
<dbReference type="SUPFAM" id="SSF52172">
    <property type="entry name" value="CheY-like"/>
    <property type="match status" value="1"/>
</dbReference>
<dbReference type="SUPFAM" id="SSF47384">
    <property type="entry name" value="Homodimeric domain of signal transducing histidine kinase"/>
    <property type="match status" value="1"/>
</dbReference>
<dbReference type="InterPro" id="IPR000700">
    <property type="entry name" value="PAS-assoc_C"/>
</dbReference>
<dbReference type="Proteomes" id="UP001154061">
    <property type="component" value="Unassembled WGS sequence"/>
</dbReference>
<dbReference type="SMART" id="SM00387">
    <property type="entry name" value="HATPase_c"/>
    <property type="match status" value="1"/>
</dbReference>
<dbReference type="InterPro" id="IPR001789">
    <property type="entry name" value="Sig_transdc_resp-reg_receiver"/>
</dbReference>
<accession>A0A9Q4Q2L0</accession>
<dbReference type="PROSITE" id="PS50109">
    <property type="entry name" value="HIS_KIN"/>
    <property type="match status" value="1"/>
</dbReference>
<evidence type="ECO:0000256" key="6">
    <source>
        <dbReference type="PROSITE-ProRule" id="PRU00169"/>
    </source>
</evidence>
<keyword evidence="4" id="KW-0418">Kinase</keyword>
<keyword evidence="3" id="KW-0808">Transferase</keyword>
<dbReference type="CDD" id="cd00075">
    <property type="entry name" value="HATPase"/>
    <property type="match status" value="1"/>
</dbReference>
<feature type="domain" description="Histidine kinase" evidence="7">
    <location>
        <begin position="417"/>
        <end position="605"/>
    </location>
</feature>
<evidence type="ECO:0000256" key="2">
    <source>
        <dbReference type="ARBA" id="ARBA00012438"/>
    </source>
</evidence>
<evidence type="ECO:0000256" key="3">
    <source>
        <dbReference type="ARBA" id="ARBA00022679"/>
    </source>
</evidence>
<evidence type="ECO:0000259" key="10">
    <source>
        <dbReference type="PROSITE" id="PS50113"/>
    </source>
</evidence>
<dbReference type="InterPro" id="IPR003594">
    <property type="entry name" value="HATPase_dom"/>
</dbReference>
<dbReference type="CDD" id="cd00130">
    <property type="entry name" value="PAS"/>
    <property type="match status" value="2"/>
</dbReference>
<dbReference type="PROSITE" id="PS50113">
    <property type="entry name" value="PAC"/>
    <property type="match status" value="2"/>
</dbReference>
<dbReference type="Pfam" id="PF00512">
    <property type="entry name" value="HisKA"/>
    <property type="match status" value="1"/>
</dbReference>
<dbReference type="Pfam" id="PF08448">
    <property type="entry name" value="PAS_4"/>
    <property type="match status" value="1"/>
</dbReference>
<dbReference type="Pfam" id="PF13426">
    <property type="entry name" value="PAS_9"/>
    <property type="match status" value="1"/>
</dbReference>
<dbReference type="NCBIfam" id="TIGR00229">
    <property type="entry name" value="sensory_box"/>
    <property type="match status" value="2"/>
</dbReference>
<dbReference type="InterPro" id="IPR000014">
    <property type="entry name" value="PAS"/>
</dbReference>
<evidence type="ECO:0000256" key="5">
    <source>
        <dbReference type="ARBA" id="ARBA00023012"/>
    </source>
</evidence>
<dbReference type="SMART" id="SM00091">
    <property type="entry name" value="PAS"/>
    <property type="match status" value="2"/>
</dbReference>
<dbReference type="PROSITE" id="PS50110">
    <property type="entry name" value="RESPONSE_REGULATORY"/>
    <property type="match status" value="1"/>
</dbReference>
<dbReference type="EMBL" id="JAMQOT010000004">
    <property type="protein sequence ID" value="MDF9746626.1"/>
    <property type="molecule type" value="Genomic_DNA"/>
</dbReference>
<dbReference type="Gene3D" id="3.30.565.10">
    <property type="entry name" value="Histidine kinase-like ATPase, C-terminal domain"/>
    <property type="match status" value="1"/>
</dbReference>
<dbReference type="InterPro" id="IPR050736">
    <property type="entry name" value="Sensor_HK_Regulatory"/>
</dbReference>
<feature type="domain" description="Response regulatory" evidence="8">
    <location>
        <begin position="6"/>
        <end position="122"/>
    </location>
</feature>